<evidence type="ECO:0000313" key="13">
    <source>
        <dbReference type="EMBL" id="TXB63076.1"/>
    </source>
</evidence>
<comment type="subunit">
    <text evidence="2 11">Heterotrimer of A, B and C subunits.</text>
</comment>
<accession>A0A5C6RL54</accession>
<keyword evidence="6 11" id="KW-0067">ATP-binding</keyword>
<dbReference type="GO" id="GO:0050567">
    <property type="term" value="F:glutaminyl-tRNA synthase (glutamine-hydrolyzing) activity"/>
    <property type="evidence" value="ECO:0007669"/>
    <property type="project" value="UniProtKB-UniRule"/>
</dbReference>
<dbReference type="NCBIfam" id="TIGR00133">
    <property type="entry name" value="gatB"/>
    <property type="match status" value="1"/>
</dbReference>
<dbReference type="InterPro" id="IPR018027">
    <property type="entry name" value="Asn/Gln_amidotransferase"/>
</dbReference>
<gene>
    <name evidence="11 13" type="primary">gatB</name>
    <name evidence="13" type="ORF">FRY97_11175</name>
</gene>
<dbReference type="SUPFAM" id="SSF55931">
    <property type="entry name" value="Glutamine synthetase/guanido kinase"/>
    <property type="match status" value="1"/>
</dbReference>
<dbReference type="Pfam" id="PF02637">
    <property type="entry name" value="GatB_Yqey"/>
    <property type="match status" value="1"/>
</dbReference>
<evidence type="ECO:0000256" key="4">
    <source>
        <dbReference type="ARBA" id="ARBA00022598"/>
    </source>
</evidence>
<comment type="function">
    <text evidence="8 11">Allows the formation of correctly charged Asn-tRNA(Asn) or Gln-tRNA(Gln) through the transamidation of misacylated Asp-tRNA(Asn) or Glu-tRNA(Gln) in organisms which lack either or both of asparaginyl-tRNA or glutaminyl-tRNA synthetases. The reaction takes place in the presence of glutamine and ATP through an activated phospho-Asp-tRNA(Asn) or phospho-Glu-tRNA(Gln).</text>
</comment>
<dbReference type="EMBL" id="VOOR01000020">
    <property type="protein sequence ID" value="TXB63076.1"/>
    <property type="molecule type" value="Genomic_DNA"/>
</dbReference>
<comment type="similarity">
    <text evidence="1 11">Belongs to the GatB/GatE family. GatB subfamily.</text>
</comment>
<dbReference type="InterPro" id="IPR006075">
    <property type="entry name" value="Asn/Gln-tRNA_Trfase_suB/E_cat"/>
</dbReference>
<evidence type="ECO:0000256" key="7">
    <source>
        <dbReference type="ARBA" id="ARBA00022917"/>
    </source>
</evidence>
<evidence type="ECO:0000256" key="1">
    <source>
        <dbReference type="ARBA" id="ARBA00005306"/>
    </source>
</evidence>
<feature type="domain" description="Asn/Gln amidotransferase" evidence="12">
    <location>
        <begin position="330"/>
        <end position="479"/>
    </location>
</feature>
<dbReference type="Pfam" id="PF02934">
    <property type="entry name" value="GatB_N"/>
    <property type="match status" value="1"/>
</dbReference>
<dbReference type="PROSITE" id="PS01234">
    <property type="entry name" value="GATB"/>
    <property type="match status" value="1"/>
</dbReference>
<dbReference type="InterPro" id="IPR003789">
    <property type="entry name" value="Asn/Gln_tRNA_amidoTrase-B-like"/>
</dbReference>
<evidence type="ECO:0000256" key="2">
    <source>
        <dbReference type="ARBA" id="ARBA00011123"/>
    </source>
</evidence>
<keyword evidence="5 11" id="KW-0547">Nucleotide-binding</keyword>
<dbReference type="GO" id="GO:0006412">
    <property type="term" value="P:translation"/>
    <property type="evidence" value="ECO:0007669"/>
    <property type="project" value="UniProtKB-UniRule"/>
</dbReference>
<evidence type="ECO:0000256" key="8">
    <source>
        <dbReference type="ARBA" id="ARBA00024799"/>
    </source>
</evidence>
<sequence>MPYDQYETVIGLEVHVQLNTQSKAFCGDSAAFGGAPNTHISPISLGHPGTLPRLNARQVEYAAKLGLALGSKINMANTFDRKNYFYADLPKGYQITQDRKPICIGGQLNILVDGAVKTIRLHHIHMEEDAGKSTHEEYSPYSLIDLNRAGVPLLEIVSEPDLRSAAEVDAFMSGMRQLVRYLGISDGNMEEGSMRCDCNVSVRPKGSMALGERCEIKNLNSMRYARRAIAYEVKRQVDLIEAGGRVQQQTLNFDPETGVTAPLRDKEDAHDYRYFPEPDLPPVVIREEQLRSWHQEMPLLPWQMRERLSQDFGLPAYDVNLLSEDPAPARFFEQLAAHTPVYKAAANLIINKVLPWCSENGVPLEQFPCPHAHLARLLHMIEEGLISNTAAYQQLFPAMAEQPSTQPDELAKALNILQNSDEGALEAWIAQAIANNPDEAERYRKGKKALIGFFMGEVMKISRGKADPKATQALLRQKLG</sequence>
<evidence type="ECO:0000256" key="11">
    <source>
        <dbReference type="HAMAP-Rule" id="MF_00121"/>
    </source>
</evidence>
<evidence type="ECO:0000256" key="9">
    <source>
        <dbReference type="ARBA" id="ARBA00047380"/>
    </source>
</evidence>
<dbReference type="FunFam" id="1.10.10.410:FF:000001">
    <property type="entry name" value="Aspartyl/glutamyl-tRNA(Asn/Gln) amidotransferase subunit B"/>
    <property type="match status" value="1"/>
</dbReference>
<dbReference type="InterPro" id="IPR004413">
    <property type="entry name" value="GatB"/>
</dbReference>
<keyword evidence="14" id="KW-1185">Reference proteome</keyword>
<comment type="caution">
    <text evidence="13">The sequence shown here is derived from an EMBL/GenBank/DDBJ whole genome shotgun (WGS) entry which is preliminary data.</text>
</comment>
<dbReference type="GO" id="GO:0050566">
    <property type="term" value="F:asparaginyl-tRNA synthase (glutamine-hydrolyzing) activity"/>
    <property type="evidence" value="ECO:0007669"/>
    <property type="project" value="RHEA"/>
</dbReference>
<dbReference type="HAMAP" id="MF_00121">
    <property type="entry name" value="GatB"/>
    <property type="match status" value="1"/>
</dbReference>
<dbReference type="InterPro" id="IPR023168">
    <property type="entry name" value="GatB_Yqey_C_2"/>
</dbReference>
<evidence type="ECO:0000256" key="6">
    <source>
        <dbReference type="ARBA" id="ARBA00022840"/>
    </source>
</evidence>
<evidence type="ECO:0000256" key="5">
    <source>
        <dbReference type="ARBA" id="ARBA00022741"/>
    </source>
</evidence>
<dbReference type="PANTHER" id="PTHR11659">
    <property type="entry name" value="GLUTAMYL-TRNA GLN AMIDOTRANSFERASE SUBUNIT B MITOCHONDRIAL AND PROKARYOTIC PET112-RELATED"/>
    <property type="match status" value="1"/>
</dbReference>
<evidence type="ECO:0000313" key="14">
    <source>
        <dbReference type="Proteomes" id="UP000321580"/>
    </source>
</evidence>
<dbReference type="Gene3D" id="1.10.10.410">
    <property type="match status" value="1"/>
</dbReference>
<dbReference type="PANTHER" id="PTHR11659:SF4">
    <property type="entry name" value="ASPARTYL_GLUTAMYL-TRNA(GLN) AMIDOTRANSFERASE SUBUNIT B_E CATALYTIC DOMAIN-CONTAINING PROTEIN"/>
    <property type="match status" value="1"/>
</dbReference>
<comment type="catalytic activity">
    <reaction evidence="9 11">
        <text>L-aspartyl-tRNA(Asn) + L-glutamine + ATP + H2O = L-asparaginyl-tRNA(Asn) + L-glutamate + ADP + phosphate + 2 H(+)</text>
        <dbReference type="Rhea" id="RHEA:14513"/>
        <dbReference type="Rhea" id="RHEA-COMP:9674"/>
        <dbReference type="Rhea" id="RHEA-COMP:9677"/>
        <dbReference type="ChEBI" id="CHEBI:15377"/>
        <dbReference type="ChEBI" id="CHEBI:15378"/>
        <dbReference type="ChEBI" id="CHEBI:29985"/>
        <dbReference type="ChEBI" id="CHEBI:30616"/>
        <dbReference type="ChEBI" id="CHEBI:43474"/>
        <dbReference type="ChEBI" id="CHEBI:58359"/>
        <dbReference type="ChEBI" id="CHEBI:78515"/>
        <dbReference type="ChEBI" id="CHEBI:78516"/>
        <dbReference type="ChEBI" id="CHEBI:456216"/>
    </reaction>
</comment>
<proteinExistence type="inferred from homology"/>
<keyword evidence="4 11" id="KW-0436">Ligase</keyword>
<dbReference type="EC" id="6.3.5.-" evidence="11"/>
<dbReference type="InterPro" id="IPR017958">
    <property type="entry name" value="Gln-tRNA_amidoTrfase_suB_CS"/>
</dbReference>
<protein>
    <recommendedName>
        <fullName evidence="3 11">Aspartyl/glutamyl-tRNA(Asn/Gln) amidotransferase subunit B</fullName>
        <shortName evidence="11">Asp/Glu-ADT subunit B</shortName>
        <ecNumber evidence="11">6.3.5.-</ecNumber>
    </recommendedName>
</protein>
<evidence type="ECO:0000259" key="12">
    <source>
        <dbReference type="SMART" id="SM00845"/>
    </source>
</evidence>
<evidence type="ECO:0000256" key="3">
    <source>
        <dbReference type="ARBA" id="ARBA00016923"/>
    </source>
</evidence>
<name>A0A5C6RL54_9BACT</name>
<comment type="catalytic activity">
    <reaction evidence="10 11">
        <text>L-glutamyl-tRNA(Gln) + L-glutamine + ATP + H2O = L-glutaminyl-tRNA(Gln) + L-glutamate + ADP + phosphate + H(+)</text>
        <dbReference type="Rhea" id="RHEA:17521"/>
        <dbReference type="Rhea" id="RHEA-COMP:9681"/>
        <dbReference type="Rhea" id="RHEA-COMP:9684"/>
        <dbReference type="ChEBI" id="CHEBI:15377"/>
        <dbReference type="ChEBI" id="CHEBI:15378"/>
        <dbReference type="ChEBI" id="CHEBI:29985"/>
        <dbReference type="ChEBI" id="CHEBI:30616"/>
        <dbReference type="ChEBI" id="CHEBI:43474"/>
        <dbReference type="ChEBI" id="CHEBI:58359"/>
        <dbReference type="ChEBI" id="CHEBI:78520"/>
        <dbReference type="ChEBI" id="CHEBI:78521"/>
        <dbReference type="ChEBI" id="CHEBI:456216"/>
    </reaction>
</comment>
<dbReference type="InterPro" id="IPR014746">
    <property type="entry name" value="Gln_synth/guanido_kin_cat_dom"/>
</dbReference>
<dbReference type="Proteomes" id="UP000321580">
    <property type="component" value="Unassembled WGS sequence"/>
</dbReference>
<dbReference type="SMART" id="SM00845">
    <property type="entry name" value="GatB_Yqey"/>
    <property type="match status" value="1"/>
</dbReference>
<dbReference type="AlphaFoldDB" id="A0A5C6RL54"/>
<dbReference type="GO" id="GO:0016740">
    <property type="term" value="F:transferase activity"/>
    <property type="evidence" value="ECO:0007669"/>
    <property type="project" value="UniProtKB-KW"/>
</dbReference>
<dbReference type="NCBIfam" id="NF004012">
    <property type="entry name" value="PRK05477.1-2"/>
    <property type="match status" value="1"/>
</dbReference>
<dbReference type="SUPFAM" id="SSF89095">
    <property type="entry name" value="GatB/YqeY motif"/>
    <property type="match status" value="1"/>
</dbReference>
<reference evidence="13 14" key="1">
    <citation type="submission" date="2019-08" db="EMBL/GenBank/DDBJ databases">
        <title>Genome of Phaeodactylibacter luteus.</title>
        <authorList>
            <person name="Bowman J.P."/>
        </authorList>
    </citation>
    <scope>NUCLEOTIDE SEQUENCE [LARGE SCALE GENOMIC DNA]</scope>
    <source>
        <strain evidence="13 14">KCTC 42180</strain>
    </source>
</reference>
<keyword evidence="7 11" id="KW-0648">Protein biosynthesis</keyword>
<dbReference type="GO" id="GO:0005524">
    <property type="term" value="F:ATP binding"/>
    <property type="evidence" value="ECO:0007669"/>
    <property type="project" value="UniProtKB-KW"/>
</dbReference>
<keyword evidence="13" id="KW-0808">Transferase</keyword>
<dbReference type="InterPro" id="IPR017959">
    <property type="entry name" value="Asn/Gln-tRNA_amidoTrfase_suB/E"/>
</dbReference>
<dbReference type="OrthoDB" id="9804078at2"/>
<organism evidence="13 14">
    <name type="scientific">Phaeodactylibacter luteus</name>
    <dbReference type="NCBI Taxonomy" id="1564516"/>
    <lineage>
        <taxon>Bacteria</taxon>
        <taxon>Pseudomonadati</taxon>
        <taxon>Bacteroidota</taxon>
        <taxon>Saprospiria</taxon>
        <taxon>Saprospirales</taxon>
        <taxon>Haliscomenobacteraceae</taxon>
        <taxon>Phaeodactylibacter</taxon>
    </lineage>
</organism>
<dbReference type="NCBIfam" id="NF004014">
    <property type="entry name" value="PRK05477.1-4"/>
    <property type="match status" value="1"/>
</dbReference>
<evidence type="ECO:0000256" key="10">
    <source>
        <dbReference type="ARBA" id="ARBA00047913"/>
    </source>
</evidence>